<feature type="compositionally biased region" description="Basic and acidic residues" evidence="1">
    <location>
        <begin position="72"/>
        <end position="90"/>
    </location>
</feature>
<reference evidence="2 3" key="1">
    <citation type="journal article" date="2023" name="Plants (Basel)">
        <title>Bridging the Gap: Combining Genomics and Transcriptomics Approaches to Understand Stylosanthes scabra, an Orphan Legume from the Brazilian Caatinga.</title>
        <authorList>
            <person name="Ferreira-Neto J.R.C."/>
            <person name="da Silva M.D."/>
            <person name="Binneck E."/>
            <person name="de Melo N.F."/>
            <person name="da Silva R.H."/>
            <person name="de Melo A.L.T.M."/>
            <person name="Pandolfi V."/>
            <person name="Bustamante F.O."/>
            <person name="Brasileiro-Vidal A.C."/>
            <person name="Benko-Iseppon A.M."/>
        </authorList>
    </citation>
    <scope>NUCLEOTIDE SEQUENCE [LARGE SCALE GENOMIC DNA]</scope>
    <source>
        <tissue evidence="2">Leaves</tissue>
    </source>
</reference>
<dbReference type="Proteomes" id="UP001341840">
    <property type="component" value="Unassembled WGS sequence"/>
</dbReference>
<evidence type="ECO:0000313" key="2">
    <source>
        <dbReference type="EMBL" id="MED6134893.1"/>
    </source>
</evidence>
<name>A0ABU6SG64_9FABA</name>
<proteinExistence type="predicted"/>
<feature type="region of interest" description="Disordered" evidence="1">
    <location>
        <begin position="64"/>
        <end position="90"/>
    </location>
</feature>
<accession>A0ABU6SG64</accession>
<dbReference type="EMBL" id="JASCZI010060641">
    <property type="protein sequence ID" value="MED6134893.1"/>
    <property type="molecule type" value="Genomic_DNA"/>
</dbReference>
<comment type="caution">
    <text evidence="2">The sequence shown here is derived from an EMBL/GenBank/DDBJ whole genome shotgun (WGS) entry which is preliminary data.</text>
</comment>
<keyword evidence="3" id="KW-1185">Reference proteome</keyword>
<dbReference type="PROSITE" id="PS51257">
    <property type="entry name" value="PROKAR_LIPOPROTEIN"/>
    <property type="match status" value="1"/>
</dbReference>
<protein>
    <submittedName>
        <fullName evidence="2">Uncharacterized protein</fullName>
    </submittedName>
</protein>
<evidence type="ECO:0000256" key="1">
    <source>
        <dbReference type="SAM" id="MobiDB-lite"/>
    </source>
</evidence>
<gene>
    <name evidence="2" type="ORF">PIB30_041144</name>
</gene>
<sequence>MQITVKLSHIRVTRGLEKAKPVTPSFMVGACRAFQSYKYRRKSSMSRRFEPSCITSNLPRRRLQLRWSKQHRREEGENGVKERPVKGPDP</sequence>
<evidence type="ECO:0000313" key="3">
    <source>
        <dbReference type="Proteomes" id="UP001341840"/>
    </source>
</evidence>
<organism evidence="2 3">
    <name type="scientific">Stylosanthes scabra</name>
    <dbReference type="NCBI Taxonomy" id="79078"/>
    <lineage>
        <taxon>Eukaryota</taxon>
        <taxon>Viridiplantae</taxon>
        <taxon>Streptophyta</taxon>
        <taxon>Embryophyta</taxon>
        <taxon>Tracheophyta</taxon>
        <taxon>Spermatophyta</taxon>
        <taxon>Magnoliopsida</taxon>
        <taxon>eudicotyledons</taxon>
        <taxon>Gunneridae</taxon>
        <taxon>Pentapetalae</taxon>
        <taxon>rosids</taxon>
        <taxon>fabids</taxon>
        <taxon>Fabales</taxon>
        <taxon>Fabaceae</taxon>
        <taxon>Papilionoideae</taxon>
        <taxon>50 kb inversion clade</taxon>
        <taxon>dalbergioids sensu lato</taxon>
        <taxon>Dalbergieae</taxon>
        <taxon>Pterocarpus clade</taxon>
        <taxon>Stylosanthes</taxon>
    </lineage>
</organism>